<protein>
    <recommendedName>
        <fullName evidence="1">Heterokaryon incompatibility domain-containing protein</fullName>
    </recommendedName>
</protein>
<name>A0AA35Q3W9_9HYPO</name>
<dbReference type="InterPro" id="IPR010730">
    <property type="entry name" value="HET"/>
</dbReference>
<feature type="domain" description="Heterokaryon incompatibility" evidence="1">
    <location>
        <begin position="199"/>
        <end position="357"/>
    </location>
</feature>
<evidence type="ECO:0000313" key="3">
    <source>
        <dbReference type="Proteomes" id="UP001160390"/>
    </source>
</evidence>
<sequence>MSSTCFTCRLLTDSLHLYEESLASNVSYSQPRDFFLGSPADVESRSTAIECISCQSILLSTDHSPSSILTAHFSAEQPRVSVVAGEPDDRGTTAALASRKEFLDTGGGGGGEELSVSYFLTTRNVTPQEPCARIVSPSHADMKLIRSWIAHCDVSHKHICHRPYDTYLLPKAPLSFIDVQKLCIVSPPPVGKDDPPHRYIALSYVWGTAQVPLALKENVAELHRPGAFGEGGAFTLPRTVRDAIEVTAELGVPYLWVDSVCIVQDDTETQKEQLQGMGAVYANAYLTLVAASGEDANAGIPRVGSSPVLEDEKEQIQRVIRLPDNPLIRTQGRETLNRKPLDSSSLKWNTRGWTLQEKVFSRRLLGLGHMATWTCFGDDWAEDICLPSERTQDPVPISRSERNKKMGIVTWPSIGEYSILATEYARRDLTWSTDAINAFLGVMTPMAAWFPGGLLRGIAEYTFDIGMLWDVGSAGTHLRRDPGSVQPLHATGFKHPSWSWVSWQGDLRFDMWKAAEDYSFPRGPLIVHPLATWHKQLLTGEFVKIDNTYHVVRKHFEREGTSIPEDWTRHTEDQEGKIYYQNKSHEHIVPHPSFNYPIPPHVRYRDIDQRPFHPHIRFQGKLAHLLVDVTEDDRQFLRGKLHESDATLETDLTSPDAFWCGRINIPFEKGEHVPSSHEVEVIAMSEGVLDLKAPSRVPHMFQKIRERPEFEDSDVYEVVNVLCIGRCVNGMVYRRALGGIWKQAWEELVTEDVELLLT</sequence>
<dbReference type="Proteomes" id="UP001160390">
    <property type="component" value="Unassembled WGS sequence"/>
</dbReference>
<dbReference type="Pfam" id="PF06985">
    <property type="entry name" value="HET"/>
    <property type="match status" value="1"/>
</dbReference>
<reference evidence="2" key="1">
    <citation type="submission" date="2023-01" db="EMBL/GenBank/DDBJ databases">
        <authorList>
            <person name="Piombo E."/>
        </authorList>
    </citation>
    <scope>NUCLEOTIDE SEQUENCE</scope>
</reference>
<comment type="caution">
    <text evidence="2">The sequence shown here is derived from an EMBL/GenBank/DDBJ whole genome shotgun (WGS) entry which is preliminary data.</text>
</comment>
<gene>
    <name evidence="2" type="ORF">CCHLO57077_00007637</name>
</gene>
<accession>A0AA35Q3W9</accession>
<proteinExistence type="predicted"/>
<dbReference type="AlphaFoldDB" id="A0AA35Q3W9"/>
<dbReference type="PANTHER" id="PTHR33112">
    <property type="entry name" value="DOMAIN PROTEIN, PUTATIVE-RELATED"/>
    <property type="match status" value="1"/>
</dbReference>
<keyword evidence="3" id="KW-1185">Reference proteome</keyword>
<dbReference type="EMBL" id="CABFNP030001261">
    <property type="protein sequence ID" value="CAI6094983.1"/>
    <property type="molecule type" value="Genomic_DNA"/>
</dbReference>
<organism evidence="2 3">
    <name type="scientific">Clonostachys chloroleuca</name>
    <dbReference type="NCBI Taxonomy" id="1926264"/>
    <lineage>
        <taxon>Eukaryota</taxon>
        <taxon>Fungi</taxon>
        <taxon>Dikarya</taxon>
        <taxon>Ascomycota</taxon>
        <taxon>Pezizomycotina</taxon>
        <taxon>Sordariomycetes</taxon>
        <taxon>Hypocreomycetidae</taxon>
        <taxon>Hypocreales</taxon>
        <taxon>Bionectriaceae</taxon>
        <taxon>Clonostachys</taxon>
    </lineage>
</organism>
<evidence type="ECO:0000313" key="2">
    <source>
        <dbReference type="EMBL" id="CAI6094983.1"/>
    </source>
</evidence>
<evidence type="ECO:0000259" key="1">
    <source>
        <dbReference type="Pfam" id="PF06985"/>
    </source>
</evidence>
<dbReference type="PANTHER" id="PTHR33112:SF12">
    <property type="entry name" value="HETEROKARYON INCOMPATIBILITY DOMAIN-CONTAINING PROTEIN"/>
    <property type="match status" value="1"/>
</dbReference>